<evidence type="ECO:0000313" key="2">
    <source>
        <dbReference type="Proteomes" id="UP001603978"/>
    </source>
</evidence>
<comment type="caution">
    <text evidence="1">The sequence shown here is derived from an EMBL/GenBank/DDBJ whole genome shotgun (WGS) entry which is preliminary data.</text>
</comment>
<evidence type="ECO:0000313" key="1">
    <source>
        <dbReference type="EMBL" id="MFG1711281.1"/>
    </source>
</evidence>
<reference evidence="1 2" key="1">
    <citation type="submission" date="2024-10" db="EMBL/GenBank/DDBJ databases">
        <authorList>
            <person name="Topkara A.R."/>
            <person name="Saygin H."/>
        </authorList>
    </citation>
    <scope>NUCLEOTIDE SEQUENCE [LARGE SCALE GENOMIC DNA]</scope>
    <source>
        <strain evidence="1 2">M3C6</strain>
    </source>
</reference>
<dbReference type="RefSeq" id="WP_393177900.1">
    <property type="nucleotide sequence ID" value="NZ_JBICRM010000085.1"/>
</dbReference>
<protein>
    <recommendedName>
        <fullName evidence="3">Transposase</fullName>
    </recommendedName>
</protein>
<evidence type="ECO:0008006" key="3">
    <source>
        <dbReference type="Google" id="ProtNLM"/>
    </source>
</evidence>
<sequence length="54" mass="5833">MEPEFRRGHGSVYAALDQGRIDAGGLRRLLLGVAATARPGRPLMFTPDARPDAK</sequence>
<dbReference type="EMBL" id="JBICRM010000085">
    <property type="protein sequence ID" value="MFG1711281.1"/>
    <property type="molecule type" value="Genomic_DNA"/>
</dbReference>
<name>A0ABW7AY36_9ACTN</name>
<proteinExistence type="predicted"/>
<gene>
    <name evidence="1" type="ORF">ACFLIM_49840</name>
</gene>
<keyword evidence="2" id="KW-1185">Reference proteome</keyword>
<organism evidence="1 2">
    <name type="scientific">Nonomuraea marmarensis</name>
    <dbReference type="NCBI Taxonomy" id="3351344"/>
    <lineage>
        <taxon>Bacteria</taxon>
        <taxon>Bacillati</taxon>
        <taxon>Actinomycetota</taxon>
        <taxon>Actinomycetes</taxon>
        <taxon>Streptosporangiales</taxon>
        <taxon>Streptosporangiaceae</taxon>
        <taxon>Nonomuraea</taxon>
    </lineage>
</organism>
<dbReference type="Proteomes" id="UP001603978">
    <property type="component" value="Unassembled WGS sequence"/>
</dbReference>
<accession>A0ABW7AY36</accession>